<evidence type="ECO:0000313" key="1">
    <source>
        <dbReference type="EMBL" id="CAH2094474.1"/>
    </source>
</evidence>
<dbReference type="AlphaFoldDB" id="A0AAU9U3P6"/>
<accession>A0AAU9U3P6</accession>
<proteinExistence type="predicted"/>
<dbReference type="EMBL" id="CAKOGL010000014">
    <property type="protein sequence ID" value="CAH2094474.1"/>
    <property type="molecule type" value="Genomic_DNA"/>
</dbReference>
<evidence type="ECO:0000313" key="2">
    <source>
        <dbReference type="Proteomes" id="UP001153954"/>
    </source>
</evidence>
<dbReference type="Proteomes" id="UP001153954">
    <property type="component" value="Unassembled WGS sequence"/>
</dbReference>
<protein>
    <submittedName>
        <fullName evidence="1">Uncharacterized protein</fullName>
    </submittedName>
</protein>
<keyword evidence="2" id="KW-1185">Reference proteome</keyword>
<reference evidence="1" key="1">
    <citation type="submission" date="2022-03" db="EMBL/GenBank/DDBJ databases">
        <authorList>
            <person name="Tunstrom K."/>
        </authorList>
    </citation>
    <scope>NUCLEOTIDE SEQUENCE</scope>
</reference>
<sequence length="453" mass="52295">MQECARVKIEEKFEFLELKLVEMTKCPDDKISILRRHLRFFKTQFKQKWKAASRKKDRFMSTNEDWLTSEIQVPNYSAEATRKPGRPTKCFKDLSERSKRRKTTALREQVPVEELTYAAEVSQRSVGNTDASVMIKKIVASPTRASKIRKSLTATESQVSVKKHTPQEALAIFVEGDFTRRQWEIIHNANKTIFPCYSVIQTAKKGCYPEKDTRLFETLLHLAYKIPLQKWQARSPAEKKTVKDTKEKIQRQFREEMGLLVDVPKAGFGNTNDGNTSRRFFADPDTSSRITGINVDQIKRFQVILEVISSGHNIDADKFDSYTQDTAKLYVQLYGWYPMSPTIHKVLIHGAQVITHALLPIGQLTEEAAEARNKNFRQYRLNFARKFSRTDCNRDIMNRLLLSSDPYLSSIRPKPVKKKTTFSTDALHLMISVTDEDMSYESTQQEDEADIVD</sequence>
<comment type="caution">
    <text evidence="1">The sequence shown here is derived from an EMBL/GenBank/DDBJ whole genome shotgun (WGS) entry which is preliminary data.</text>
</comment>
<name>A0AAU9U3P6_EUPED</name>
<gene>
    <name evidence="1" type="ORF">EEDITHA_LOCUS10032</name>
</gene>
<organism evidence="1 2">
    <name type="scientific">Euphydryas editha</name>
    <name type="common">Edith's checkerspot</name>
    <dbReference type="NCBI Taxonomy" id="104508"/>
    <lineage>
        <taxon>Eukaryota</taxon>
        <taxon>Metazoa</taxon>
        <taxon>Ecdysozoa</taxon>
        <taxon>Arthropoda</taxon>
        <taxon>Hexapoda</taxon>
        <taxon>Insecta</taxon>
        <taxon>Pterygota</taxon>
        <taxon>Neoptera</taxon>
        <taxon>Endopterygota</taxon>
        <taxon>Lepidoptera</taxon>
        <taxon>Glossata</taxon>
        <taxon>Ditrysia</taxon>
        <taxon>Papilionoidea</taxon>
        <taxon>Nymphalidae</taxon>
        <taxon>Nymphalinae</taxon>
        <taxon>Euphydryas</taxon>
    </lineage>
</organism>